<dbReference type="EMBL" id="FORX01000015">
    <property type="protein sequence ID" value="SFK15091.1"/>
    <property type="molecule type" value="Genomic_DNA"/>
</dbReference>
<name>A0A1I3X899_9BACT</name>
<dbReference type="RefSeq" id="WP_092376855.1">
    <property type="nucleotide sequence ID" value="NZ_FORX01000015.1"/>
</dbReference>
<dbReference type="AlphaFoldDB" id="A0A1I3X899"/>
<accession>A0A1I3X899</accession>
<dbReference type="STRING" id="52560.SAMN04488082_11569"/>
<proteinExistence type="predicted"/>
<dbReference type="Proteomes" id="UP000198635">
    <property type="component" value="Unassembled WGS sequence"/>
</dbReference>
<sequence length="211" mass="24995">MSRIESHQAKANSSPKLTDSELKKIAKRHLDELTMFFRYTAILSIMEKCCNNNHIHLHFLRILQTALTNDRTTRIIRVFDEDSFNIIEVLNQRGELSKTILDKQNINKKEFKDFAKKVLKFRNKYFFHIDKVNANLSFCPTKELWDEFGLTNEYIIHVATNAQSALTQFHNHLFQDCEYKNQTYTGDDFEKIIELINTKDISFFILAHHIY</sequence>
<keyword evidence="2" id="KW-1185">Reference proteome</keyword>
<protein>
    <recommendedName>
        <fullName evidence="3">HEPN AbiU2-like domain-containing protein</fullName>
    </recommendedName>
</protein>
<evidence type="ECO:0008006" key="3">
    <source>
        <dbReference type="Google" id="ProtNLM"/>
    </source>
</evidence>
<evidence type="ECO:0000313" key="2">
    <source>
        <dbReference type="Proteomes" id="UP000198635"/>
    </source>
</evidence>
<gene>
    <name evidence="1" type="ORF">SAMN04488082_11569</name>
</gene>
<organism evidence="1 2">
    <name type="scientific">Desulfomicrobium apsheronum</name>
    <dbReference type="NCBI Taxonomy" id="52560"/>
    <lineage>
        <taxon>Bacteria</taxon>
        <taxon>Pseudomonadati</taxon>
        <taxon>Thermodesulfobacteriota</taxon>
        <taxon>Desulfovibrionia</taxon>
        <taxon>Desulfovibrionales</taxon>
        <taxon>Desulfomicrobiaceae</taxon>
        <taxon>Desulfomicrobium</taxon>
    </lineage>
</organism>
<evidence type="ECO:0000313" key="1">
    <source>
        <dbReference type="EMBL" id="SFK15091.1"/>
    </source>
</evidence>
<reference evidence="2" key="1">
    <citation type="submission" date="2016-10" db="EMBL/GenBank/DDBJ databases">
        <authorList>
            <person name="Varghese N."/>
            <person name="Submissions S."/>
        </authorList>
    </citation>
    <scope>NUCLEOTIDE SEQUENCE [LARGE SCALE GENOMIC DNA]</scope>
    <source>
        <strain evidence="2">DSM 5918</strain>
    </source>
</reference>